<name>A0A4Z0PVR5_9BACT</name>
<organism evidence="2 3">
    <name type="scientific">Hymenobacter aquaticus</name>
    <dbReference type="NCBI Taxonomy" id="1867101"/>
    <lineage>
        <taxon>Bacteria</taxon>
        <taxon>Pseudomonadati</taxon>
        <taxon>Bacteroidota</taxon>
        <taxon>Cytophagia</taxon>
        <taxon>Cytophagales</taxon>
        <taxon>Hymenobacteraceae</taxon>
        <taxon>Hymenobacter</taxon>
    </lineage>
</organism>
<dbReference type="Pfam" id="PF13568">
    <property type="entry name" value="OMP_b-brl_2"/>
    <property type="match status" value="1"/>
</dbReference>
<protein>
    <submittedName>
        <fullName evidence="2">PorT family protein</fullName>
    </submittedName>
</protein>
<dbReference type="OrthoDB" id="1160354at2"/>
<accession>A0A4Z0PVR5</accession>
<comment type="caution">
    <text evidence="2">The sequence shown here is derived from an EMBL/GenBank/DDBJ whole genome shotgun (WGS) entry which is preliminary data.</text>
</comment>
<reference evidence="2 3" key="1">
    <citation type="submission" date="2019-04" db="EMBL/GenBank/DDBJ databases">
        <authorList>
            <person name="Feng G."/>
            <person name="Zhang J."/>
            <person name="Zhu H."/>
        </authorList>
    </citation>
    <scope>NUCLEOTIDE SEQUENCE [LARGE SCALE GENOMIC DNA]</scope>
    <source>
        <strain evidence="2 3">JCM 31653</strain>
    </source>
</reference>
<feature type="domain" description="Outer membrane protein beta-barrel" evidence="1">
    <location>
        <begin position="46"/>
        <end position="204"/>
    </location>
</feature>
<keyword evidence="3" id="KW-1185">Reference proteome</keyword>
<dbReference type="EMBL" id="SRLC01000003">
    <property type="protein sequence ID" value="TGE20512.1"/>
    <property type="molecule type" value="Genomic_DNA"/>
</dbReference>
<sequence>MRVRIGVTSPLGLYQSRTQPLNAPTAMKRLAAFLLLTLFFGASAHAQLGLKGGLNAAVLQGSVGTDATYQTSYHAGLFYEMKVIGNIISIQPELLYSLQGTERKSDFENYRTKLHYVNVPLLAKVTVGPVYVEGGPQAGLLLKAQDEGVLVLSGDDSQVVYGAGTRNAGPDFKNLDLSLCVGAGLKLPLGFAVGGRFNAGLNDLRTARSVRSVNDPELKNRVFQAYLSFQLPGGK</sequence>
<evidence type="ECO:0000313" key="2">
    <source>
        <dbReference type="EMBL" id="TGE20512.1"/>
    </source>
</evidence>
<evidence type="ECO:0000313" key="3">
    <source>
        <dbReference type="Proteomes" id="UP000297549"/>
    </source>
</evidence>
<gene>
    <name evidence="2" type="ORF">E5K00_21195</name>
</gene>
<evidence type="ECO:0000259" key="1">
    <source>
        <dbReference type="Pfam" id="PF13568"/>
    </source>
</evidence>
<dbReference type="Proteomes" id="UP000297549">
    <property type="component" value="Unassembled WGS sequence"/>
</dbReference>
<dbReference type="AlphaFoldDB" id="A0A4Z0PVR5"/>
<proteinExistence type="predicted"/>
<dbReference type="InterPro" id="IPR025665">
    <property type="entry name" value="Beta-barrel_OMP_2"/>
</dbReference>